<dbReference type="Gene3D" id="3.40.50.150">
    <property type="entry name" value="Vaccinia Virus protein VP39"/>
    <property type="match status" value="1"/>
</dbReference>
<organism evidence="2">
    <name type="scientific">marine metagenome</name>
    <dbReference type="NCBI Taxonomy" id="408172"/>
    <lineage>
        <taxon>unclassified sequences</taxon>
        <taxon>metagenomes</taxon>
        <taxon>ecological metagenomes</taxon>
    </lineage>
</organism>
<dbReference type="EMBL" id="UINC01003243">
    <property type="protein sequence ID" value="SVA04599.1"/>
    <property type="molecule type" value="Genomic_DNA"/>
</dbReference>
<feature type="transmembrane region" description="Helical" evidence="1">
    <location>
        <begin position="236"/>
        <end position="259"/>
    </location>
</feature>
<accession>A0A381SMD3</accession>
<keyword evidence="1" id="KW-0472">Membrane</keyword>
<feature type="transmembrane region" description="Helical" evidence="1">
    <location>
        <begin position="16"/>
        <end position="35"/>
    </location>
</feature>
<keyword evidence="1" id="KW-0812">Transmembrane</keyword>
<dbReference type="Pfam" id="PF13489">
    <property type="entry name" value="Methyltransf_23"/>
    <property type="match status" value="1"/>
</dbReference>
<keyword evidence="1" id="KW-1133">Transmembrane helix</keyword>
<sequence>MKPIRYYLHNHKPPNLLLLVTSVSKIIHFWNYIIFQRSWRVRRILDKVLSNLQEGDHVLDAGCGDGQHLLYIAKRFAWLNIHGIDIAKGNIELLNSYISNHKLNNVFINYGDLLTTNSADQYSLVYCISTLYMIDDDEGLLRLWYKNTESDGRIILYQPINQKIEIRLYANLRKSLRTYEKDNKINKIYTYDDLKYLFNKTGWTIEYQEFGMGKYGRIGYEIYSYFLLQMSNTSNYLLFIFWLILIFITAPISIIFQIIDYKSTNKENDNAALIILKKD</sequence>
<evidence type="ECO:0008006" key="3">
    <source>
        <dbReference type="Google" id="ProtNLM"/>
    </source>
</evidence>
<dbReference type="InterPro" id="IPR029063">
    <property type="entry name" value="SAM-dependent_MTases_sf"/>
</dbReference>
<dbReference type="PANTHER" id="PTHR43861">
    <property type="entry name" value="TRANS-ACONITATE 2-METHYLTRANSFERASE-RELATED"/>
    <property type="match status" value="1"/>
</dbReference>
<name>A0A381SMD3_9ZZZZ</name>
<reference evidence="2" key="1">
    <citation type="submission" date="2018-05" db="EMBL/GenBank/DDBJ databases">
        <authorList>
            <person name="Lanie J.A."/>
            <person name="Ng W.-L."/>
            <person name="Kazmierczak K.M."/>
            <person name="Andrzejewski T.M."/>
            <person name="Davidsen T.M."/>
            <person name="Wayne K.J."/>
            <person name="Tettelin H."/>
            <person name="Glass J.I."/>
            <person name="Rusch D."/>
            <person name="Podicherti R."/>
            <person name="Tsui H.-C.T."/>
            <person name="Winkler M.E."/>
        </authorList>
    </citation>
    <scope>NUCLEOTIDE SEQUENCE</scope>
</reference>
<proteinExistence type="predicted"/>
<gene>
    <name evidence="2" type="ORF">METZ01_LOCUS57453</name>
</gene>
<evidence type="ECO:0000256" key="1">
    <source>
        <dbReference type="SAM" id="Phobius"/>
    </source>
</evidence>
<protein>
    <recommendedName>
        <fullName evidence="3">Methyltransferase domain-containing protein</fullName>
    </recommendedName>
</protein>
<dbReference type="AlphaFoldDB" id="A0A381SMD3"/>
<evidence type="ECO:0000313" key="2">
    <source>
        <dbReference type="EMBL" id="SVA04599.1"/>
    </source>
</evidence>
<dbReference type="SUPFAM" id="SSF53335">
    <property type="entry name" value="S-adenosyl-L-methionine-dependent methyltransferases"/>
    <property type="match status" value="1"/>
</dbReference>
<dbReference type="CDD" id="cd02440">
    <property type="entry name" value="AdoMet_MTases"/>
    <property type="match status" value="1"/>
</dbReference>